<dbReference type="Pfam" id="PF00183">
    <property type="entry name" value="HSP90"/>
    <property type="match status" value="1"/>
</dbReference>
<evidence type="ECO:0000256" key="7">
    <source>
        <dbReference type="ARBA" id="ARBA00023186"/>
    </source>
</evidence>
<proteinExistence type="inferred from homology"/>
<dbReference type="Gene3D" id="1.20.120.790">
    <property type="entry name" value="Heat shock protein 90, C-terminal domain"/>
    <property type="match status" value="1"/>
</dbReference>
<feature type="binding site" evidence="9">
    <location>
        <begin position="140"/>
        <end position="145"/>
    </location>
    <ligand>
        <name>ATP</name>
        <dbReference type="ChEBI" id="CHEBI:30616"/>
    </ligand>
</feature>
<keyword evidence="3 8" id="KW-0963">Cytoplasm</keyword>
<dbReference type="Pfam" id="PF13589">
    <property type="entry name" value="HATPase_c_3"/>
    <property type="match status" value="1"/>
</dbReference>
<evidence type="ECO:0000256" key="6">
    <source>
        <dbReference type="ARBA" id="ARBA00023016"/>
    </source>
</evidence>
<evidence type="ECO:0000256" key="9">
    <source>
        <dbReference type="PIRSR" id="PIRSR002583-1"/>
    </source>
</evidence>
<dbReference type="PIRSF" id="PIRSF002583">
    <property type="entry name" value="Hsp90"/>
    <property type="match status" value="1"/>
</dbReference>
<feature type="binding site" evidence="9">
    <location>
        <begin position="118"/>
        <end position="119"/>
    </location>
    <ligand>
        <name>ATP</name>
        <dbReference type="ChEBI" id="CHEBI:30616"/>
    </ligand>
</feature>
<evidence type="ECO:0000256" key="1">
    <source>
        <dbReference type="ARBA" id="ARBA00004496"/>
    </source>
</evidence>
<sequence length="657" mass="73402">MTRQAQIDRDHQPAAEKPKNNEERRGFEAEVSRLLKLMVHSVYSDRDIFLRELVSNACDACDKLRYEALTKPELQAGEGDFAIHISIDKKASILRISDNGIGMDHDDLINHLGTIARSGTAAFLEKVSGDQKPDLSLIGQFGVGFYSSFMVADSVRVISRKAGSADAWEWESDGEGSYVMRPASRDQHGTSIDVHLKADAKEYLEPSRLRTILQRYSDHISVPIYLDDGDPKSDQTADETPKPVNDGSALWVRPKSDITPDLYTAFYQHVAHAHDEPALVLHTKAEGVISYTALLFIPQNRPMDLFDPARKPRVKLYVKRVFISDDNDELLPGYLRFFKGVVDSEDLSLNISREMLQQNPVVRRIRKALTNKALAELQKTADKDSDRYGKIWDAFGAVLKEGLYEDADRRPALLKLARFRSTHADGLISLADYLGRMKDNQKAIYYVTGNDLAAVRRSPQLEGFRARDVEVLLLCDPVDEFWLSAVNAYEDKPFKSITRGGSDLKDLEPKDPTADAETKDKDASDRHDAAIDSLITALKSLLGTQISDVRSSDRLTQTAACLVAEDNGLDLHLERILRQHQQLDQMAMGKILEINPDHSLIKAMAAQCASKEGYDRLADSAELLLDQARILEGEGPSDPTAFAQRLARLMEQGLPSQ</sequence>
<dbReference type="SUPFAM" id="SSF55874">
    <property type="entry name" value="ATPase domain of HSP90 chaperone/DNA topoisomerase II/histidine kinase"/>
    <property type="match status" value="1"/>
</dbReference>
<dbReference type="FunFam" id="3.30.565.10:FF:000009">
    <property type="entry name" value="Molecular chaperone HtpG"/>
    <property type="match status" value="1"/>
</dbReference>
<dbReference type="InterPro" id="IPR019805">
    <property type="entry name" value="Heat_shock_protein_90_CS"/>
</dbReference>
<evidence type="ECO:0000256" key="5">
    <source>
        <dbReference type="ARBA" id="ARBA00022840"/>
    </source>
</evidence>
<evidence type="ECO:0000256" key="3">
    <source>
        <dbReference type="ARBA" id="ARBA00022490"/>
    </source>
</evidence>
<dbReference type="SUPFAM" id="SSF54211">
    <property type="entry name" value="Ribosomal protein S5 domain 2-like"/>
    <property type="match status" value="1"/>
</dbReference>
<keyword evidence="7 8" id="KW-0143">Chaperone</keyword>
<gene>
    <name evidence="8 12" type="primary">htpG</name>
    <name evidence="12" type="ORF">JCM17846_14920</name>
</gene>
<feature type="domain" description="Histidine kinase/HSP90-like ATPase" evidence="11">
    <location>
        <begin position="45"/>
        <end position="200"/>
    </location>
</feature>
<dbReference type="HAMAP" id="MF_00505">
    <property type="entry name" value="HSP90"/>
    <property type="match status" value="1"/>
</dbReference>
<protein>
    <recommendedName>
        <fullName evidence="8">Chaperone protein HtpG</fullName>
    </recommendedName>
    <alternativeName>
        <fullName evidence="8">Heat shock protein HtpG</fullName>
    </alternativeName>
    <alternativeName>
        <fullName evidence="8">High temperature protein G</fullName>
    </alternativeName>
</protein>
<feature type="region of interest" description="Disordered" evidence="10">
    <location>
        <begin position="500"/>
        <end position="525"/>
    </location>
</feature>
<dbReference type="InterPro" id="IPR003594">
    <property type="entry name" value="HATPase_dom"/>
</dbReference>
<comment type="function">
    <text evidence="8">Molecular chaperone. Has ATPase activity.</text>
</comment>
<feature type="binding site" evidence="9">
    <location>
        <position position="190"/>
    </location>
    <ligand>
        <name>ATP</name>
        <dbReference type="ChEBI" id="CHEBI:30616"/>
    </ligand>
</feature>
<dbReference type="GO" id="GO:0005524">
    <property type="term" value="F:ATP binding"/>
    <property type="evidence" value="ECO:0007669"/>
    <property type="project" value="UniProtKB-UniRule"/>
</dbReference>
<dbReference type="CDD" id="cd16927">
    <property type="entry name" value="HATPase_Hsp90-like"/>
    <property type="match status" value="1"/>
</dbReference>
<feature type="binding site" evidence="9">
    <location>
        <position position="353"/>
    </location>
    <ligand>
        <name>ATP</name>
        <dbReference type="ChEBI" id="CHEBI:30616"/>
    </ligand>
</feature>
<dbReference type="NCBIfam" id="NF003555">
    <property type="entry name" value="PRK05218.1"/>
    <property type="match status" value="1"/>
</dbReference>
<dbReference type="SUPFAM" id="SSF110942">
    <property type="entry name" value="HSP90 C-terminal domain"/>
    <property type="match status" value="1"/>
</dbReference>
<evidence type="ECO:0000313" key="12">
    <source>
        <dbReference type="EMBL" id="GER03810.1"/>
    </source>
</evidence>
<feature type="binding site" evidence="9">
    <location>
        <position position="98"/>
    </location>
    <ligand>
        <name>ATP</name>
        <dbReference type="ChEBI" id="CHEBI:30616"/>
    </ligand>
</feature>
<dbReference type="GO" id="GO:0016887">
    <property type="term" value="F:ATP hydrolysis activity"/>
    <property type="evidence" value="ECO:0007669"/>
    <property type="project" value="InterPro"/>
</dbReference>
<dbReference type="Gene3D" id="3.40.50.11260">
    <property type="match status" value="1"/>
</dbReference>
<dbReference type="InterPro" id="IPR020568">
    <property type="entry name" value="Ribosomal_Su5_D2-typ_SF"/>
</dbReference>
<evidence type="ECO:0000256" key="8">
    <source>
        <dbReference type="HAMAP-Rule" id="MF_00505"/>
    </source>
</evidence>
<keyword evidence="13" id="KW-1185">Reference proteome</keyword>
<dbReference type="PROSITE" id="PS00298">
    <property type="entry name" value="HSP90"/>
    <property type="match status" value="1"/>
</dbReference>
<dbReference type="PRINTS" id="PR00775">
    <property type="entry name" value="HEATSHOCK90"/>
</dbReference>
<feature type="compositionally biased region" description="Basic and acidic residues" evidence="10">
    <location>
        <begin position="229"/>
        <end position="241"/>
    </location>
</feature>
<evidence type="ECO:0000256" key="4">
    <source>
        <dbReference type="ARBA" id="ARBA00022741"/>
    </source>
</evidence>
<keyword evidence="4 8" id="KW-0547">Nucleotide-binding</keyword>
<feature type="region of interest" description="A; substrate-binding" evidence="8">
    <location>
        <begin position="1"/>
        <end position="353"/>
    </location>
</feature>
<dbReference type="InterPro" id="IPR020575">
    <property type="entry name" value="Hsp90_N"/>
</dbReference>
<dbReference type="InterPro" id="IPR001404">
    <property type="entry name" value="Hsp90_fam"/>
</dbReference>
<feature type="binding site" evidence="9">
    <location>
        <position position="56"/>
    </location>
    <ligand>
        <name>ATP</name>
        <dbReference type="ChEBI" id="CHEBI:30616"/>
    </ligand>
</feature>
<comment type="similarity">
    <text evidence="2 8">Belongs to the heat shock protein 90 family.</text>
</comment>
<reference evidence="12 13" key="1">
    <citation type="submission" date="2019-09" db="EMBL/GenBank/DDBJ databases">
        <title>NBRP : Genome information of microbial organism related human and environment.</title>
        <authorList>
            <person name="Hattori M."/>
            <person name="Oshima K."/>
            <person name="Inaba H."/>
            <person name="Suda W."/>
            <person name="Sakamoto M."/>
            <person name="Iino T."/>
            <person name="Kitahara M."/>
            <person name="Oshida Y."/>
            <person name="Iida T."/>
            <person name="Kudo T."/>
            <person name="Itoh T."/>
            <person name="Ohkuma M."/>
        </authorList>
    </citation>
    <scope>NUCLEOTIDE SEQUENCE [LARGE SCALE GENOMIC DNA]</scope>
    <source>
        <strain evidence="12 13">Q-1</strain>
    </source>
</reference>
<comment type="caution">
    <text evidence="12">The sequence shown here is derived from an EMBL/GenBank/DDBJ whole genome shotgun (WGS) entry which is preliminary data.</text>
</comment>
<feature type="binding site" evidence="9">
    <location>
        <position position="52"/>
    </location>
    <ligand>
        <name>ATP</name>
        <dbReference type="ChEBI" id="CHEBI:30616"/>
    </ligand>
</feature>
<evidence type="ECO:0000256" key="10">
    <source>
        <dbReference type="SAM" id="MobiDB-lite"/>
    </source>
</evidence>
<keyword evidence="5 8" id="KW-0067">ATP-binding</keyword>
<feature type="region of interest" description="Disordered" evidence="10">
    <location>
        <begin position="1"/>
        <end position="25"/>
    </location>
</feature>
<dbReference type="GO" id="GO:0051082">
    <property type="term" value="F:unfolded protein binding"/>
    <property type="evidence" value="ECO:0007669"/>
    <property type="project" value="UniProtKB-UniRule"/>
</dbReference>
<dbReference type="Gene3D" id="3.30.230.80">
    <property type="match status" value="1"/>
</dbReference>
<dbReference type="InterPro" id="IPR037196">
    <property type="entry name" value="HSP90_C"/>
</dbReference>
<evidence type="ECO:0000313" key="13">
    <source>
        <dbReference type="Proteomes" id="UP000324996"/>
    </source>
</evidence>
<dbReference type="SMART" id="SM00387">
    <property type="entry name" value="HATPase_c"/>
    <property type="match status" value="1"/>
</dbReference>
<dbReference type="GO" id="GO:0005737">
    <property type="term" value="C:cytoplasm"/>
    <property type="evidence" value="ECO:0007669"/>
    <property type="project" value="UniProtKB-SubCell"/>
</dbReference>
<dbReference type="Proteomes" id="UP000324996">
    <property type="component" value="Unassembled WGS sequence"/>
</dbReference>
<evidence type="ECO:0000259" key="11">
    <source>
        <dbReference type="SMART" id="SM00387"/>
    </source>
</evidence>
<accession>A0A5A7N8S1</accession>
<dbReference type="GO" id="GO:0140662">
    <property type="term" value="F:ATP-dependent protein folding chaperone"/>
    <property type="evidence" value="ECO:0007669"/>
    <property type="project" value="InterPro"/>
</dbReference>
<feature type="binding site" evidence="9">
    <location>
        <position position="103"/>
    </location>
    <ligand>
        <name>ATP</name>
        <dbReference type="ChEBI" id="CHEBI:30616"/>
    </ligand>
</feature>
<dbReference type="RefSeq" id="WP_081837256.1">
    <property type="nucleotide sequence ID" value="NZ_BKCN01000006.1"/>
</dbReference>
<dbReference type="InterPro" id="IPR036890">
    <property type="entry name" value="HATPase_C_sf"/>
</dbReference>
<evidence type="ECO:0000256" key="2">
    <source>
        <dbReference type="ARBA" id="ARBA00008239"/>
    </source>
</evidence>
<dbReference type="PANTHER" id="PTHR11528">
    <property type="entry name" value="HEAT SHOCK PROTEIN 90 FAMILY MEMBER"/>
    <property type="match status" value="1"/>
</dbReference>
<dbReference type="AlphaFoldDB" id="A0A5A7N8S1"/>
<feature type="region of interest" description="Disordered" evidence="10">
    <location>
        <begin position="227"/>
        <end position="246"/>
    </location>
</feature>
<feature type="region of interest" description="C" evidence="8">
    <location>
        <begin position="576"/>
        <end position="657"/>
    </location>
</feature>
<feature type="compositionally biased region" description="Basic and acidic residues" evidence="10">
    <location>
        <begin position="502"/>
        <end position="525"/>
    </location>
</feature>
<comment type="subunit">
    <text evidence="8">Homodimer.</text>
</comment>
<dbReference type="EMBL" id="BKCN01000006">
    <property type="protein sequence ID" value="GER03810.1"/>
    <property type="molecule type" value="Genomic_DNA"/>
</dbReference>
<keyword evidence="6 8" id="KW-0346">Stress response</keyword>
<name>A0A5A7N8S1_9PROT</name>
<organism evidence="12 13">
    <name type="scientific">Iodidimonas nitroreducens</name>
    <dbReference type="NCBI Taxonomy" id="1236968"/>
    <lineage>
        <taxon>Bacteria</taxon>
        <taxon>Pseudomonadati</taxon>
        <taxon>Pseudomonadota</taxon>
        <taxon>Alphaproteobacteria</taxon>
        <taxon>Iodidimonadales</taxon>
        <taxon>Iodidimonadaceae</taxon>
        <taxon>Iodidimonas</taxon>
    </lineage>
</organism>
<comment type="subcellular location">
    <subcellularLocation>
        <location evidence="1 8">Cytoplasm</location>
    </subcellularLocation>
</comment>
<dbReference type="Gene3D" id="3.30.565.10">
    <property type="entry name" value="Histidine kinase-like ATPase, C-terminal domain"/>
    <property type="match status" value="1"/>
</dbReference>
<comment type="caution">
    <text evidence="8">Lacks conserved residue(s) required for the propagation of feature annotation.</text>
</comment>